<dbReference type="SUPFAM" id="SSF55781">
    <property type="entry name" value="GAF domain-like"/>
    <property type="match status" value="1"/>
</dbReference>
<dbReference type="Pfam" id="PF00196">
    <property type="entry name" value="GerE"/>
    <property type="match status" value="1"/>
</dbReference>
<organism evidence="5 6">
    <name type="scientific">Paractinoplanes rishiriensis</name>
    <dbReference type="NCBI Taxonomy" id="1050105"/>
    <lineage>
        <taxon>Bacteria</taxon>
        <taxon>Bacillati</taxon>
        <taxon>Actinomycetota</taxon>
        <taxon>Actinomycetes</taxon>
        <taxon>Micromonosporales</taxon>
        <taxon>Micromonosporaceae</taxon>
        <taxon>Paractinoplanes</taxon>
    </lineage>
</organism>
<proteinExistence type="predicted"/>
<dbReference type="InterPro" id="IPR000792">
    <property type="entry name" value="Tscrpt_reg_LuxR_C"/>
</dbReference>
<evidence type="ECO:0000256" key="2">
    <source>
        <dbReference type="ARBA" id="ARBA00023125"/>
    </source>
</evidence>
<dbReference type="Gene3D" id="1.10.10.10">
    <property type="entry name" value="Winged helix-like DNA-binding domain superfamily/Winged helix DNA-binding domain"/>
    <property type="match status" value="1"/>
</dbReference>
<reference evidence="5" key="1">
    <citation type="submission" date="2021-01" db="EMBL/GenBank/DDBJ databases">
        <title>Whole genome shotgun sequence of Actinoplanes rishiriensis NBRC 108556.</title>
        <authorList>
            <person name="Komaki H."/>
            <person name="Tamura T."/>
        </authorList>
    </citation>
    <scope>NUCLEOTIDE SEQUENCE</scope>
    <source>
        <strain evidence="5">NBRC 108556</strain>
    </source>
</reference>
<dbReference type="GO" id="GO:0006355">
    <property type="term" value="P:regulation of DNA-templated transcription"/>
    <property type="evidence" value="ECO:0007669"/>
    <property type="project" value="InterPro"/>
</dbReference>
<dbReference type="PANTHER" id="PTHR44688">
    <property type="entry name" value="DNA-BINDING TRANSCRIPTIONAL ACTIVATOR DEVR_DOSR"/>
    <property type="match status" value="1"/>
</dbReference>
<dbReference type="EMBL" id="BOMV01000091">
    <property type="protein sequence ID" value="GIF00855.1"/>
    <property type="molecule type" value="Genomic_DNA"/>
</dbReference>
<dbReference type="CDD" id="cd06170">
    <property type="entry name" value="LuxR_C_like"/>
    <property type="match status" value="1"/>
</dbReference>
<comment type="caution">
    <text evidence="5">The sequence shown here is derived from an EMBL/GenBank/DDBJ whole genome shotgun (WGS) entry which is preliminary data.</text>
</comment>
<dbReference type="Gene3D" id="3.30.450.40">
    <property type="match status" value="1"/>
</dbReference>
<dbReference type="AlphaFoldDB" id="A0A919MZ72"/>
<protein>
    <recommendedName>
        <fullName evidence="4">HTH luxR-type domain-containing protein</fullName>
    </recommendedName>
</protein>
<dbReference type="PANTHER" id="PTHR44688:SF16">
    <property type="entry name" value="DNA-BINDING TRANSCRIPTIONAL ACTIVATOR DEVR_DOSR"/>
    <property type="match status" value="1"/>
</dbReference>
<feature type="domain" description="HTH luxR-type" evidence="4">
    <location>
        <begin position="263"/>
        <end position="328"/>
    </location>
</feature>
<keyword evidence="6" id="KW-1185">Reference proteome</keyword>
<dbReference type="Proteomes" id="UP000636960">
    <property type="component" value="Unassembled WGS sequence"/>
</dbReference>
<sequence>MRELMTSAMAFVAEINRITAGCGSPGELASLWDPLREIVPFSAAWLGVLDGRGHRFLTAAALGHDAAARTYIESRGYHSKVESSRVLGDRQPIRLRVGGGPSAFPSPEGLCSPAGQHDGLGMPLIATDGRPVGLLILLTEATGRLSDPDCQVIGEVAPMITAAIDPMTSILGLAGLVVDAHASAVIGPGGTAQPLPGSPVHPLLVTGCQVIAIASDRLRTHGSPTSFLYPYLSDDTDDYLRITVIACPPVPSSPFVELVIASPSGDLHGLTRRELEVLGLVINGSTNRQIASTLFITQRTVAAHLEHIRFKLDAPTRTAAAVRSLDHGLYLPPHLAGSRD</sequence>
<dbReference type="PROSITE" id="PS00622">
    <property type="entry name" value="HTH_LUXR_1"/>
    <property type="match status" value="1"/>
</dbReference>
<evidence type="ECO:0000256" key="1">
    <source>
        <dbReference type="ARBA" id="ARBA00023015"/>
    </source>
</evidence>
<keyword evidence="2" id="KW-0238">DNA-binding</keyword>
<dbReference type="InterPro" id="IPR036388">
    <property type="entry name" value="WH-like_DNA-bd_sf"/>
</dbReference>
<accession>A0A919MZ72</accession>
<dbReference type="SMART" id="SM00421">
    <property type="entry name" value="HTH_LUXR"/>
    <property type="match status" value="1"/>
</dbReference>
<dbReference type="PROSITE" id="PS50043">
    <property type="entry name" value="HTH_LUXR_2"/>
    <property type="match status" value="1"/>
</dbReference>
<dbReference type="GO" id="GO:0003677">
    <property type="term" value="F:DNA binding"/>
    <property type="evidence" value="ECO:0007669"/>
    <property type="project" value="UniProtKB-KW"/>
</dbReference>
<dbReference type="InterPro" id="IPR016032">
    <property type="entry name" value="Sig_transdc_resp-reg_C-effctor"/>
</dbReference>
<keyword evidence="1" id="KW-0805">Transcription regulation</keyword>
<dbReference type="InterPro" id="IPR029016">
    <property type="entry name" value="GAF-like_dom_sf"/>
</dbReference>
<keyword evidence="3" id="KW-0804">Transcription</keyword>
<gene>
    <name evidence="5" type="ORF">Ari01nite_83190</name>
</gene>
<dbReference type="SUPFAM" id="SSF46894">
    <property type="entry name" value="C-terminal effector domain of the bipartite response regulators"/>
    <property type="match status" value="1"/>
</dbReference>
<dbReference type="RefSeq" id="WP_203789066.1">
    <property type="nucleotide sequence ID" value="NZ_BOMV01000091.1"/>
</dbReference>
<name>A0A919MZ72_9ACTN</name>
<evidence type="ECO:0000256" key="3">
    <source>
        <dbReference type="ARBA" id="ARBA00023163"/>
    </source>
</evidence>
<evidence type="ECO:0000313" key="6">
    <source>
        <dbReference type="Proteomes" id="UP000636960"/>
    </source>
</evidence>
<dbReference type="PRINTS" id="PR00038">
    <property type="entry name" value="HTHLUXR"/>
</dbReference>
<evidence type="ECO:0000313" key="5">
    <source>
        <dbReference type="EMBL" id="GIF00855.1"/>
    </source>
</evidence>
<evidence type="ECO:0000259" key="4">
    <source>
        <dbReference type="PROSITE" id="PS50043"/>
    </source>
</evidence>